<evidence type="ECO:0000313" key="10">
    <source>
        <dbReference type="Proteomes" id="UP001150217"/>
    </source>
</evidence>
<dbReference type="InterPro" id="IPR036396">
    <property type="entry name" value="Cyt_P450_sf"/>
</dbReference>
<keyword evidence="4" id="KW-0479">Metal-binding</keyword>
<keyword evidence="2" id="KW-0349">Heme</keyword>
<dbReference type="PANTHER" id="PTHR24282:SF211">
    <property type="entry name" value="CYTOCHROME P450-RELATED"/>
    <property type="match status" value="1"/>
</dbReference>
<evidence type="ECO:0000256" key="2">
    <source>
        <dbReference type="ARBA" id="ARBA00022617"/>
    </source>
</evidence>
<evidence type="ECO:0000256" key="3">
    <source>
        <dbReference type="ARBA" id="ARBA00022692"/>
    </source>
</evidence>
<keyword evidence="3" id="KW-0812">Transmembrane</keyword>
<evidence type="ECO:0000313" key="9">
    <source>
        <dbReference type="EMBL" id="KAJ4493291.1"/>
    </source>
</evidence>
<reference evidence="9" key="1">
    <citation type="submission" date="2022-08" db="EMBL/GenBank/DDBJ databases">
        <title>A Global Phylogenomic Analysis of the Shiitake Genus Lentinula.</title>
        <authorList>
            <consortium name="DOE Joint Genome Institute"/>
            <person name="Sierra-Patev S."/>
            <person name="Min B."/>
            <person name="Naranjo-Ortiz M."/>
            <person name="Looney B."/>
            <person name="Konkel Z."/>
            <person name="Slot J.C."/>
            <person name="Sakamoto Y."/>
            <person name="Steenwyk J.L."/>
            <person name="Rokas A."/>
            <person name="Carro J."/>
            <person name="Camarero S."/>
            <person name="Ferreira P."/>
            <person name="Molpeceres G."/>
            <person name="Ruiz-Duenas F.J."/>
            <person name="Serrano A."/>
            <person name="Henrissat B."/>
            <person name="Drula E."/>
            <person name="Hughes K.W."/>
            <person name="Mata J.L."/>
            <person name="Ishikawa N.K."/>
            <person name="Vargas-Isla R."/>
            <person name="Ushijima S."/>
            <person name="Smith C.A."/>
            <person name="Ahrendt S."/>
            <person name="Andreopoulos W."/>
            <person name="He G."/>
            <person name="Labutti K."/>
            <person name="Lipzen A."/>
            <person name="Ng V."/>
            <person name="Riley R."/>
            <person name="Sandor L."/>
            <person name="Barry K."/>
            <person name="Martinez A.T."/>
            <person name="Xiao Y."/>
            <person name="Gibbons J.G."/>
            <person name="Terashima K."/>
            <person name="Grigoriev I.V."/>
            <person name="Hibbett D.S."/>
        </authorList>
    </citation>
    <scope>NUCLEOTIDE SEQUENCE</scope>
    <source>
        <strain evidence="9">RHP3577 ss4</strain>
    </source>
</reference>
<proteinExistence type="predicted"/>
<dbReference type="InterPro" id="IPR050665">
    <property type="entry name" value="Cytochrome_P450_Monooxygen"/>
</dbReference>
<evidence type="ECO:0000256" key="1">
    <source>
        <dbReference type="ARBA" id="ARBA00004370"/>
    </source>
</evidence>
<evidence type="ECO:0008006" key="11">
    <source>
        <dbReference type="Google" id="ProtNLM"/>
    </source>
</evidence>
<evidence type="ECO:0000256" key="4">
    <source>
        <dbReference type="ARBA" id="ARBA00022723"/>
    </source>
</evidence>
<dbReference type="Proteomes" id="UP001150217">
    <property type="component" value="Unassembled WGS sequence"/>
</dbReference>
<dbReference type="SUPFAM" id="SSF48264">
    <property type="entry name" value="Cytochrome P450"/>
    <property type="match status" value="1"/>
</dbReference>
<comment type="caution">
    <text evidence="9">The sequence shown here is derived from an EMBL/GenBank/DDBJ whole genome shotgun (WGS) entry which is preliminary data.</text>
</comment>
<name>A0ABQ8VGC0_9AGAR</name>
<keyword evidence="7" id="KW-0408">Iron</keyword>
<sequence length="405" mass="45788">MRANIHTTPEDIINLLGHSESPSASVSELLKARSLANQRLRHTFNLTNTFVKAETDIHNTFVGRMKDLIRAQRRRGQWGEFLHVARQAFACELNSYVPTEARFPTAFPDFIQVLTLRIIVVALLDPDRDMESIDAEDLRVSATLITKLWGISKLKKISSAVPLMNASCTSPDIDDLTTLNYHLRRLLPDTEKYPNPINFVIPTWETLWRVVATCLAHVHENVEFRRVFEELLEDPTSERFKTTSFDSKLCADWIISETLRLHPPSRHISRSFVIEQPPFLQFVRALLPRSVTDQLGLAPLIRSEIADVEGIHLSVGIWGADVLEFSPRRWGRYTNPSETPTLFAFGYGPLICIGKNWAPMAAALIVGAILEGIEREELEIVGTGIIGGRAGWLGWRVQSREAFKT</sequence>
<dbReference type="EMBL" id="JANVFT010000035">
    <property type="protein sequence ID" value="KAJ4493291.1"/>
    <property type="molecule type" value="Genomic_DNA"/>
</dbReference>
<evidence type="ECO:0000256" key="8">
    <source>
        <dbReference type="ARBA" id="ARBA00023136"/>
    </source>
</evidence>
<dbReference type="Gene3D" id="1.10.630.10">
    <property type="entry name" value="Cytochrome P450"/>
    <property type="match status" value="1"/>
</dbReference>
<keyword evidence="6" id="KW-0560">Oxidoreductase</keyword>
<dbReference type="PANTHER" id="PTHR24282">
    <property type="entry name" value="CYTOCHROME P450 FAMILY MEMBER"/>
    <property type="match status" value="1"/>
</dbReference>
<protein>
    <recommendedName>
        <fullName evidence="11">Cytochrome P450</fullName>
    </recommendedName>
</protein>
<evidence type="ECO:0000256" key="7">
    <source>
        <dbReference type="ARBA" id="ARBA00023004"/>
    </source>
</evidence>
<gene>
    <name evidence="9" type="ORF">C8R41DRAFT_324494</name>
</gene>
<keyword evidence="8" id="KW-0472">Membrane</keyword>
<evidence type="ECO:0000256" key="6">
    <source>
        <dbReference type="ARBA" id="ARBA00023002"/>
    </source>
</evidence>
<organism evidence="9 10">
    <name type="scientific">Lentinula lateritia</name>
    <dbReference type="NCBI Taxonomy" id="40482"/>
    <lineage>
        <taxon>Eukaryota</taxon>
        <taxon>Fungi</taxon>
        <taxon>Dikarya</taxon>
        <taxon>Basidiomycota</taxon>
        <taxon>Agaricomycotina</taxon>
        <taxon>Agaricomycetes</taxon>
        <taxon>Agaricomycetidae</taxon>
        <taxon>Agaricales</taxon>
        <taxon>Marasmiineae</taxon>
        <taxon>Omphalotaceae</taxon>
        <taxon>Lentinula</taxon>
    </lineage>
</organism>
<evidence type="ECO:0000256" key="5">
    <source>
        <dbReference type="ARBA" id="ARBA00022989"/>
    </source>
</evidence>
<comment type="subcellular location">
    <subcellularLocation>
        <location evidence="1">Membrane</location>
    </subcellularLocation>
</comment>
<accession>A0ABQ8VGC0</accession>
<keyword evidence="10" id="KW-1185">Reference proteome</keyword>
<keyword evidence="5" id="KW-1133">Transmembrane helix</keyword>